<evidence type="ECO:0000256" key="1">
    <source>
        <dbReference type="SAM" id="MobiDB-lite"/>
    </source>
</evidence>
<dbReference type="OrthoDB" id="13598at2759"/>
<feature type="region of interest" description="Disordered" evidence="1">
    <location>
        <begin position="128"/>
        <end position="191"/>
    </location>
</feature>
<proteinExistence type="predicted"/>
<protein>
    <submittedName>
        <fullName evidence="2">Uncharacterized protein</fullName>
    </submittedName>
</protein>
<gene>
    <name evidence="2" type="ORF">PSALAMII_LOCUS1770</name>
</gene>
<comment type="caution">
    <text evidence="2">The sequence shown here is derived from an EMBL/GenBank/DDBJ whole genome shotgun (WGS) entry which is preliminary data.</text>
</comment>
<sequence length="280" mass="31529">MELPSTRSYSWPNITWQPCCSWEYTSNQLVARAPCGYDNWIQTLIRSLVQPIMDHNLSQVSKRSDILEKERHNGTCQTGNESAENFRQVVGQFIHGNRGHTSKVLQPPVDQSTGSVATEVVTSVATSLASPGASTLSPSVIKTESQDLPPLDAKKRAAESSTLPRKRRRHSYSTSQIPGRSQLVHRKRPPSSIKISRQMINDTIQYLQTLSDHILISDTISPREWATMHLATQLLQSRYEEIIARKEMEPDAVSDFDSPPTQPEEKCQKCAVADEERLYD</sequence>
<keyword evidence="3" id="KW-1185">Reference proteome</keyword>
<feature type="compositionally biased region" description="Polar residues" evidence="1">
    <location>
        <begin position="132"/>
        <end position="143"/>
    </location>
</feature>
<organism evidence="2 3">
    <name type="scientific">Penicillium salamii</name>
    <dbReference type="NCBI Taxonomy" id="1612424"/>
    <lineage>
        <taxon>Eukaryota</taxon>
        <taxon>Fungi</taxon>
        <taxon>Dikarya</taxon>
        <taxon>Ascomycota</taxon>
        <taxon>Pezizomycotina</taxon>
        <taxon>Eurotiomycetes</taxon>
        <taxon>Eurotiomycetidae</taxon>
        <taxon>Eurotiales</taxon>
        <taxon>Aspergillaceae</taxon>
        <taxon>Penicillium</taxon>
    </lineage>
</organism>
<reference evidence="2" key="1">
    <citation type="submission" date="2021-07" db="EMBL/GenBank/DDBJ databases">
        <authorList>
            <person name="Branca A.L. A."/>
        </authorList>
    </citation>
    <scope>NUCLEOTIDE SEQUENCE</scope>
</reference>
<dbReference type="Proteomes" id="UP001152649">
    <property type="component" value="Unassembled WGS sequence"/>
</dbReference>
<feature type="compositionally biased region" description="Basic and acidic residues" evidence="1">
    <location>
        <begin position="263"/>
        <end position="280"/>
    </location>
</feature>
<accession>A0A9W4IJW8</accession>
<name>A0A9W4IJW8_9EURO</name>
<feature type="region of interest" description="Disordered" evidence="1">
    <location>
        <begin position="249"/>
        <end position="280"/>
    </location>
</feature>
<dbReference type="AlphaFoldDB" id="A0A9W4IJW8"/>
<dbReference type="EMBL" id="CAJVPG010000065">
    <property type="protein sequence ID" value="CAG8296603.1"/>
    <property type="molecule type" value="Genomic_DNA"/>
</dbReference>
<evidence type="ECO:0000313" key="3">
    <source>
        <dbReference type="Proteomes" id="UP001152649"/>
    </source>
</evidence>
<evidence type="ECO:0000313" key="2">
    <source>
        <dbReference type="EMBL" id="CAG8296603.1"/>
    </source>
</evidence>